<accession>A0A929RYJ1</accession>
<organism evidence="2 3">
    <name type="scientific">Alloprevotella tannerae</name>
    <dbReference type="NCBI Taxonomy" id="76122"/>
    <lineage>
        <taxon>Bacteria</taxon>
        <taxon>Pseudomonadati</taxon>
        <taxon>Bacteroidota</taxon>
        <taxon>Bacteroidia</taxon>
        <taxon>Bacteroidales</taxon>
        <taxon>Prevotellaceae</taxon>
        <taxon>Alloprevotella</taxon>
    </lineage>
</organism>
<dbReference type="PROSITE" id="PS50853">
    <property type="entry name" value="FN3"/>
    <property type="match status" value="1"/>
</dbReference>
<dbReference type="CDD" id="cd00063">
    <property type="entry name" value="FN3"/>
    <property type="match status" value="1"/>
</dbReference>
<dbReference type="SUPFAM" id="SSF49265">
    <property type="entry name" value="Fibronectin type III"/>
    <property type="match status" value="1"/>
</dbReference>
<name>A0A929RYJ1_9BACT</name>
<dbReference type="EMBL" id="JABZGR010000005">
    <property type="protein sequence ID" value="MBF0970024.1"/>
    <property type="molecule type" value="Genomic_DNA"/>
</dbReference>
<evidence type="ECO:0000313" key="2">
    <source>
        <dbReference type="EMBL" id="MBF0970024.1"/>
    </source>
</evidence>
<dbReference type="InterPro" id="IPR011628">
    <property type="entry name" value="Cleaved_adhesin"/>
</dbReference>
<dbReference type="InterPro" id="IPR036116">
    <property type="entry name" value="FN3_sf"/>
</dbReference>
<feature type="domain" description="Fibronectin type-III" evidence="1">
    <location>
        <begin position="440"/>
        <end position="535"/>
    </location>
</feature>
<reference evidence="2" key="1">
    <citation type="submission" date="2020-04" db="EMBL/GenBank/DDBJ databases">
        <title>Deep metagenomics examines the oral microbiome during advanced dental caries in children, revealing novel taxa and co-occurrences with host molecules.</title>
        <authorList>
            <person name="Baker J.L."/>
            <person name="Morton J.T."/>
            <person name="Dinis M."/>
            <person name="Alvarez R."/>
            <person name="Tran N.C."/>
            <person name="Knight R."/>
            <person name="Edlund A."/>
        </authorList>
    </citation>
    <scope>NUCLEOTIDE SEQUENCE</scope>
    <source>
        <strain evidence="2">JCVI_34_bin.1</strain>
    </source>
</reference>
<dbReference type="Gene3D" id="2.60.120.200">
    <property type="match status" value="3"/>
</dbReference>
<proteinExistence type="predicted"/>
<evidence type="ECO:0000313" key="3">
    <source>
        <dbReference type="Proteomes" id="UP000704068"/>
    </source>
</evidence>
<dbReference type="SUPFAM" id="SSF63825">
    <property type="entry name" value="YWTD domain"/>
    <property type="match status" value="1"/>
</dbReference>
<dbReference type="NCBIfam" id="NF038128">
    <property type="entry name" value="choice_anch_J"/>
    <property type="match status" value="2"/>
</dbReference>
<dbReference type="InterPro" id="IPR003961">
    <property type="entry name" value="FN3_dom"/>
</dbReference>
<sequence>MRKKTLALMVGLMATLTIEGGLHAQSRFKTQGGEKLPKMMKESEKLSIPPDDIRKDYPLLLTAKPSGRNLFKTPGNISATTKTRSLKDEASDFTMWGNLVSAASWKQYTSSSKYPYGVYSFSVPSMTKQVLKQSLNINANGGGAIYNDRFHFVHFTQVYGAIFASYYEYDVNTWKVVKYDDLSDNAMIATSVAFDPTSGKVYGCFYTSDLKGLTIGTVDYEKAEREVLCPTSLSFLAIAVDKYGRLFGIDRNADLYRIDKKTGAQTKIGNTGVAIGAYYQSAAFDFKTNKMYWASAAESEENNVLYEVNVNTGQATEIKEFPDNEQLVCLYIPQAVNRKAPQEVTDVDLNFTGASTTGIVKFKLPTKAIDSTALSGYVEYFVLAEGDTLKTGKSFPGLTINADVTVAGGKTPFVVFVKNTAGESKRTIVKKWIGKDVPLQPEGIKLTLDTKSKVTLTWTAPTKGKNGGYVNPADLRYKIVRYPDEVIVAESHVGTTFSEEITPESLTAYYYKVSAINEGYKGEEIVSNKVLVGDPLEVPYTEEFEGLPAFDLYTVIDANKDGRTWVMNKVDNMVFNQFNPIRDADDWLISPPIHLSNDRQYSFSFVVKSTNKLNSERISASLGSGNVINDSYKVIVPDTTFHGPNEVTISTLVSVNKDSIYNFAFHATSQSNQGYLFLNKIIITEGPKYAAPDSVTDYTLTAGAEGDLSAELKFRTPTKDLEGKNLGTLTKVEILRNGKLIHTVENPVKGVMLTYKDKSDDIANGFNKYSVVVSNASGAGRIVERDVYLGYDVPRAPQNIKLVDNFDGTALLSWDSPGIKGVNDGYVDESELTYNVFSVQGESVSPYRSGITARSLDVTDVPQTGEQSLFYFLLKASSSVGESTIGRSPWIIVGSPYSLPFHEGFSGGTIENSFWTRGKEGKNNFDIVNEASSDNDGGCLKFLADKSGESATISSGKIDLAQANNPNLLFSYYAVPGKDDVIQVEISKDGNTPQVVSTINYKDLDGDEGWRIKKVDLNNFKGARFIILTLRGTDNNPKATAIMIDDINVRNNFDYNLDARLTAPKQVIAGQSAQCLVTIRNIGDKVAEDYTIDLYANNKIVATLRGETLAPEASKTVTMLYKSKVTDPEVSKLKAVVVFDKDMDKADNISKTLDINLKASDLPAINDLVGRVDEAEDIVTLTWTAPDTKISVTTEDFEGFKAFEIKDLSPWTIEGDRERKTVVWDGFTFPHAGEPFPFIVFNPSEITEYDLSRWCAPHSGKQLLASISNYSAKGNDSWLISPSLSGKNQTVRFWAKSLDGYESLEVRCSKTTADTAALNNVLITENKVRNKWKEYQVELPEGTKYFAIHVTSKFQQMLMLDDITYESGVGTIIGFNIYRDGQNIATVDAQTTIFKDNTADKGNHNYTVTVIYDEGESRMSNSVSAVTSLKDNVKAETIVRTIPGYIVISNSIGQEVAVFAANGKQVFSGSGQQNLLIPMMRNTYVVKVGNKAYNVLVP</sequence>
<dbReference type="Proteomes" id="UP000704068">
    <property type="component" value="Unassembled WGS sequence"/>
</dbReference>
<dbReference type="RefSeq" id="WP_303763219.1">
    <property type="nucleotide sequence ID" value="NZ_JABZGR010000005.1"/>
</dbReference>
<dbReference type="InterPro" id="IPR011635">
    <property type="entry name" value="CARDB"/>
</dbReference>
<dbReference type="Pfam" id="PF07705">
    <property type="entry name" value="CARDB"/>
    <property type="match status" value="1"/>
</dbReference>
<gene>
    <name evidence="2" type="ORF">HXK21_03135</name>
</gene>
<dbReference type="SMART" id="SM00060">
    <property type="entry name" value="FN3"/>
    <property type="match status" value="2"/>
</dbReference>
<dbReference type="InterPro" id="IPR013783">
    <property type="entry name" value="Ig-like_fold"/>
</dbReference>
<dbReference type="InterPro" id="IPR025507">
    <property type="entry name" value="DUF4394"/>
</dbReference>
<dbReference type="Gene3D" id="2.60.40.10">
    <property type="entry name" value="Immunoglobulins"/>
    <property type="match status" value="3"/>
</dbReference>
<evidence type="ECO:0000259" key="1">
    <source>
        <dbReference type="PROSITE" id="PS50853"/>
    </source>
</evidence>
<dbReference type="Pfam" id="PF07675">
    <property type="entry name" value="Cleaved_Adhesin"/>
    <property type="match status" value="2"/>
</dbReference>
<protein>
    <recommendedName>
        <fullName evidence="1">Fibronectin type-III domain-containing protein</fullName>
    </recommendedName>
</protein>
<dbReference type="Pfam" id="PF14339">
    <property type="entry name" value="DUF4394"/>
    <property type="match status" value="1"/>
</dbReference>
<comment type="caution">
    <text evidence="2">The sequence shown here is derived from an EMBL/GenBank/DDBJ whole genome shotgun (WGS) entry which is preliminary data.</text>
</comment>